<reference evidence="6" key="1">
    <citation type="journal article" date="2013" name="Genome Announc.">
        <title>Draft Genome Sequence of the Dimorphic Prosthecate Bacterium Brevundimonas abyssalis TAR-001T.</title>
        <authorList>
            <person name="Tsubouchi T."/>
            <person name="Nishi S."/>
            <person name="Usui K."/>
            <person name="Shimane Y."/>
            <person name="Takaki Y."/>
            <person name="Maruyama T."/>
            <person name="Hatada Y."/>
        </authorList>
    </citation>
    <scope>NUCLEOTIDE SEQUENCE [LARGE SCALE GENOMIC DNA]</scope>
    <source>
        <strain evidence="6">TAR-001</strain>
    </source>
</reference>
<comment type="caution">
    <text evidence="5">The sequence shown here is derived from an EMBL/GenBank/DDBJ whole genome shotgun (WGS) entry which is preliminary data.</text>
</comment>
<proteinExistence type="predicted"/>
<dbReference type="PRINTS" id="PR00040">
    <property type="entry name" value="HTHMERR"/>
</dbReference>
<dbReference type="GO" id="GO:0003677">
    <property type="term" value="F:DNA binding"/>
    <property type="evidence" value="ECO:0007669"/>
    <property type="project" value="UniProtKB-KW"/>
</dbReference>
<dbReference type="PROSITE" id="PS00552">
    <property type="entry name" value="HTH_MERR_1"/>
    <property type="match status" value="1"/>
</dbReference>
<dbReference type="InterPro" id="IPR009061">
    <property type="entry name" value="DNA-bd_dom_put_sf"/>
</dbReference>
<dbReference type="InterPro" id="IPR015358">
    <property type="entry name" value="Tscrpt_reg_MerR_DNA-bd"/>
</dbReference>
<dbReference type="CDD" id="cd04785">
    <property type="entry name" value="HTH_CadR-PbrR-like"/>
    <property type="match status" value="1"/>
</dbReference>
<feature type="domain" description="HTH merR-type" evidence="4">
    <location>
        <begin position="46"/>
        <end position="110"/>
    </location>
</feature>
<dbReference type="PANTHER" id="PTHR30204">
    <property type="entry name" value="REDOX-CYCLING DRUG-SENSING TRANSCRIPTIONAL ACTIVATOR SOXR"/>
    <property type="match status" value="1"/>
</dbReference>
<dbReference type="Proteomes" id="UP000016569">
    <property type="component" value="Unassembled WGS sequence"/>
</dbReference>
<dbReference type="AlphaFoldDB" id="A0A8E0KJ21"/>
<dbReference type="InterPro" id="IPR047057">
    <property type="entry name" value="MerR_fam"/>
</dbReference>
<dbReference type="GO" id="GO:0003700">
    <property type="term" value="F:DNA-binding transcription factor activity"/>
    <property type="evidence" value="ECO:0007669"/>
    <property type="project" value="InterPro"/>
</dbReference>
<dbReference type="Pfam" id="PF09278">
    <property type="entry name" value="MerR-DNA-bind"/>
    <property type="match status" value="1"/>
</dbReference>
<evidence type="ECO:0000256" key="3">
    <source>
        <dbReference type="ARBA" id="ARBA00023163"/>
    </source>
</evidence>
<gene>
    <name evidence="5" type="ORF">MBEBAB_0395</name>
</gene>
<dbReference type="SUPFAM" id="SSF46955">
    <property type="entry name" value="Putative DNA-binding domain"/>
    <property type="match status" value="1"/>
</dbReference>
<keyword evidence="1" id="KW-0805">Transcription regulation</keyword>
<name>A0A8E0KJ21_9CAUL</name>
<evidence type="ECO:0000259" key="4">
    <source>
        <dbReference type="PROSITE" id="PS50937"/>
    </source>
</evidence>
<evidence type="ECO:0000313" key="5">
    <source>
        <dbReference type="EMBL" id="GAD58145.1"/>
    </source>
</evidence>
<keyword evidence="2" id="KW-0238">DNA-binding</keyword>
<sequence>MAPAPVLKTSISSLDFFLTDFSVIPVVATDTRAFFMVLQTGLLRAQLAKLTGCNLETIRYYEKVGLLPPPPRSANGYRVYSPDLTQRLRFILRARDIGFSMEETRSLLALTDTGTQTCAEVKHKTEVQLEDVRAKIADLRRMERILANAAAKCSGGEVPECPVLEALTSD</sequence>
<accession>A0A8E0KJ21</accession>
<keyword evidence="6" id="KW-1185">Reference proteome</keyword>
<dbReference type="PANTHER" id="PTHR30204:SF92">
    <property type="entry name" value="HTH-TYPE TRANSCRIPTIONAL REGULATOR ZNTR"/>
    <property type="match status" value="1"/>
</dbReference>
<evidence type="ECO:0000256" key="1">
    <source>
        <dbReference type="ARBA" id="ARBA00023015"/>
    </source>
</evidence>
<organism evidence="5 6">
    <name type="scientific">Brevundimonas abyssalis TAR-001</name>
    <dbReference type="NCBI Taxonomy" id="1391729"/>
    <lineage>
        <taxon>Bacteria</taxon>
        <taxon>Pseudomonadati</taxon>
        <taxon>Pseudomonadota</taxon>
        <taxon>Alphaproteobacteria</taxon>
        <taxon>Caulobacterales</taxon>
        <taxon>Caulobacteraceae</taxon>
        <taxon>Brevundimonas</taxon>
    </lineage>
</organism>
<keyword evidence="3" id="KW-0804">Transcription</keyword>
<dbReference type="SMART" id="SM00422">
    <property type="entry name" value="HTH_MERR"/>
    <property type="match status" value="1"/>
</dbReference>
<dbReference type="EMBL" id="BATC01000004">
    <property type="protein sequence ID" value="GAD58145.1"/>
    <property type="molecule type" value="Genomic_DNA"/>
</dbReference>
<dbReference type="Pfam" id="PF00376">
    <property type="entry name" value="MerR"/>
    <property type="match status" value="1"/>
</dbReference>
<dbReference type="Gene3D" id="1.10.1660.10">
    <property type="match status" value="1"/>
</dbReference>
<evidence type="ECO:0000256" key="2">
    <source>
        <dbReference type="ARBA" id="ARBA00023125"/>
    </source>
</evidence>
<protein>
    <submittedName>
        <fullName evidence="5">Heavy metal resistance transcriptional regulator HmrR</fullName>
    </submittedName>
</protein>
<dbReference type="InterPro" id="IPR000551">
    <property type="entry name" value="MerR-type_HTH_dom"/>
</dbReference>
<dbReference type="PROSITE" id="PS50937">
    <property type="entry name" value="HTH_MERR_2"/>
    <property type="match status" value="1"/>
</dbReference>
<evidence type="ECO:0000313" key="6">
    <source>
        <dbReference type="Proteomes" id="UP000016569"/>
    </source>
</evidence>